<evidence type="ECO:0000313" key="2">
    <source>
        <dbReference type="Proteomes" id="UP001060085"/>
    </source>
</evidence>
<dbReference type="Proteomes" id="UP001060085">
    <property type="component" value="Linkage Group LG07"/>
</dbReference>
<keyword evidence="2" id="KW-1185">Reference proteome</keyword>
<proteinExistence type="predicted"/>
<reference evidence="2" key="1">
    <citation type="journal article" date="2023" name="Nat. Plants">
        <title>Single-cell RNA sequencing provides a high-resolution roadmap for understanding the multicellular compartmentation of specialized metabolism.</title>
        <authorList>
            <person name="Sun S."/>
            <person name="Shen X."/>
            <person name="Li Y."/>
            <person name="Li Y."/>
            <person name="Wang S."/>
            <person name="Li R."/>
            <person name="Zhang H."/>
            <person name="Shen G."/>
            <person name="Guo B."/>
            <person name="Wei J."/>
            <person name="Xu J."/>
            <person name="St-Pierre B."/>
            <person name="Chen S."/>
            <person name="Sun C."/>
        </authorList>
    </citation>
    <scope>NUCLEOTIDE SEQUENCE [LARGE SCALE GENOMIC DNA]</scope>
</reference>
<comment type="caution">
    <text evidence="1">The sequence shown here is derived from an EMBL/GenBank/DDBJ whole genome shotgun (WGS) entry which is preliminary data.</text>
</comment>
<organism evidence="1 2">
    <name type="scientific">Catharanthus roseus</name>
    <name type="common">Madagascar periwinkle</name>
    <name type="synonym">Vinca rosea</name>
    <dbReference type="NCBI Taxonomy" id="4058"/>
    <lineage>
        <taxon>Eukaryota</taxon>
        <taxon>Viridiplantae</taxon>
        <taxon>Streptophyta</taxon>
        <taxon>Embryophyta</taxon>
        <taxon>Tracheophyta</taxon>
        <taxon>Spermatophyta</taxon>
        <taxon>Magnoliopsida</taxon>
        <taxon>eudicotyledons</taxon>
        <taxon>Gunneridae</taxon>
        <taxon>Pentapetalae</taxon>
        <taxon>asterids</taxon>
        <taxon>lamiids</taxon>
        <taxon>Gentianales</taxon>
        <taxon>Apocynaceae</taxon>
        <taxon>Rauvolfioideae</taxon>
        <taxon>Vinceae</taxon>
        <taxon>Catharanthinae</taxon>
        <taxon>Catharanthus</taxon>
    </lineage>
</organism>
<gene>
    <name evidence="1" type="ORF">M9H77_29601</name>
</gene>
<dbReference type="EMBL" id="CM044707">
    <property type="protein sequence ID" value="KAI5652414.1"/>
    <property type="molecule type" value="Genomic_DNA"/>
</dbReference>
<sequence length="334" mass="38900">MSKEDFCDSMSDMRFEEEESIEIERKDRVEEKERLVEKSSFFDSVYSLGMIPSYFLDLFVGNFLVKKVEDMQEHQGVVTRAKTKQLNGHKDQIEQEKFQWLNFDVQDFMGQYAKEKARVVIISLEKAKERMSTQAQAPTPFGEESSNSQRDDPLRLIMQELQSIRDEMSDIRKDVTNFSNQQREVSPHGSLNVITPRINAPFNCSRTTEFYQPPHFDEEHHPPPYGGRRGGFGGRGMCRHLEEVPRPQARHGEPLYDDHEHVPFVATHGRDQGDQTLDQMKWKLPSFKGENDPNIFLDWERQVENIFMLKNCNEFLKARLVIAELSMLYIGGKG</sequence>
<evidence type="ECO:0000313" key="1">
    <source>
        <dbReference type="EMBL" id="KAI5652414.1"/>
    </source>
</evidence>
<protein>
    <submittedName>
        <fullName evidence="1">Uncharacterized protein</fullName>
    </submittedName>
</protein>
<accession>A0ACB9ZVN6</accession>
<name>A0ACB9ZVN6_CATRO</name>